<accession>A0ABV4HPI3</accession>
<feature type="chain" id="PRO_5045886765" evidence="1">
    <location>
        <begin position="26"/>
        <end position="161"/>
    </location>
</feature>
<reference evidence="3 4" key="1">
    <citation type="submission" date="2024-07" db="EMBL/GenBank/DDBJ databases">
        <title>Luteimonas salilacus sp. nov., isolated from the shore soil of Salt Lake in Tibet of China.</title>
        <authorList>
            <person name="Zhang X."/>
            <person name="Li A."/>
        </authorList>
    </citation>
    <scope>NUCLEOTIDE SEQUENCE [LARGE SCALE GENOMIC DNA]</scope>
    <source>
        <strain evidence="3 4">B3-2-R+30</strain>
    </source>
</reference>
<feature type="domain" description="SnoaL-like" evidence="2">
    <location>
        <begin position="36"/>
        <end position="149"/>
    </location>
</feature>
<name>A0ABV4HPI3_9GAMM</name>
<feature type="signal peptide" evidence="1">
    <location>
        <begin position="1"/>
        <end position="25"/>
    </location>
</feature>
<dbReference type="InterPro" id="IPR037401">
    <property type="entry name" value="SnoaL-like"/>
</dbReference>
<proteinExistence type="predicted"/>
<evidence type="ECO:0000259" key="2">
    <source>
        <dbReference type="Pfam" id="PF13474"/>
    </source>
</evidence>
<dbReference type="Pfam" id="PF13474">
    <property type="entry name" value="SnoaL_3"/>
    <property type="match status" value="1"/>
</dbReference>
<dbReference type="NCBIfam" id="TIGR02246">
    <property type="entry name" value="SgcJ/EcaC family oxidoreductase"/>
    <property type="match status" value="1"/>
</dbReference>
<dbReference type="Gene3D" id="3.10.450.50">
    <property type="match status" value="1"/>
</dbReference>
<keyword evidence="1" id="KW-0732">Signal</keyword>
<evidence type="ECO:0000256" key="1">
    <source>
        <dbReference type="SAM" id="SignalP"/>
    </source>
</evidence>
<dbReference type="Proteomes" id="UP001566331">
    <property type="component" value="Unassembled WGS sequence"/>
</dbReference>
<organism evidence="3 4">
    <name type="scientific">Luteimonas salinilitoris</name>
    <dbReference type="NCBI Taxonomy" id="3237697"/>
    <lineage>
        <taxon>Bacteria</taxon>
        <taxon>Pseudomonadati</taxon>
        <taxon>Pseudomonadota</taxon>
        <taxon>Gammaproteobacteria</taxon>
        <taxon>Lysobacterales</taxon>
        <taxon>Lysobacteraceae</taxon>
        <taxon>Luteimonas</taxon>
    </lineage>
</organism>
<protein>
    <submittedName>
        <fullName evidence="3">SgcJ/EcaC family oxidoreductase</fullName>
    </submittedName>
</protein>
<sequence length="161" mass="18119">MSRAHCRRALLLGGCLLLATAAAVAQERGAAAPLRETLGRHLQAIQARDLDALLVTVTRGDALTLILPNGKVLTTREEFRQLHVDWFAEDGWRMRFEVRQVREFGDTGIALVHYLSQQRQDDGSYATRREALLSLVFAREQGEWRLVYDQNTVIPPAPAQQ</sequence>
<evidence type="ECO:0000313" key="4">
    <source>
        <dbReference type="Proteomes" id="UP001566331"/>
    </source>
</evidence>
<gene>
    <name evidence="3" type="ORF">AB6713_07710</name>
</gene>
<dbReference type="InterPro" id="IPR032710">
    <property type="entry name" value="NTF2-like_dom_sf"/>
</dbReference>
<dbReference type="SUPFAM" id="SSF54427">
    <property type="entry name" value="NTF2-like"/>
    <property type="match status" value="1"/>
</dbReference>
<dbReference type="EMBL" id="JBFWIC010000008">
    <property type="protein sequence ID" value="MEZ0474503.1"/>
    <property type="molecule type" value="Genomic_DNA"/>
</dbReference>
<evidence type="ECO:0000313" key="3">
    <source>
        <dbReference type="EMBL" id="MEZ0474503.1"/>
    </source>
</evidence>
<dbReference type="RefSeq" id="WP_370563821.1">
    <property type="nucleotide sequence ID" value="NZ_JBFWIB010000005.1"/>
</dbReference>
<comment type="caution">
    <text evidence="3">The sequence shown here is derived from an EMBL/GenBank/DDBJ whole genome shotgun (WGS) entry which is preliminary data.</text>
</comment>
<dbReference type="InterPro" id="IPR011944">
    <property type="entry name" value="Steroid_delta5-4_isomerase"/>
</dbReference>
<keyword evidence="4" id="KW-1185">Reference proteome</keyword>